<sequence>MRYVIIGAGGIGGTIGARLFQSGHDVILSARGSHLAALRSTGLRFITPNGTETLRIPAVGGPADLELREDDVLIVATKTQDTAAALAAWAPHADGLPVVCAQNAVENERLALRLFADVYGMLVWMPALHLEPGTIVAYGTPKSGMLSVGRYPQGVDKLSETIAADLDRSGFASWADPAIMRWKYGKLLGNLGNAVEALAGPDPAGLDLAGRAREEGVAVLTAAGIDVTTPDEERARRGRLVEHGEIEGVPRPGGSSWQSLAKGSGTIEADYLNGEIVLLGRAHGVATPVNAMLQREANRAARESRPPGSLSVGELTALM</sequence>
<comment type="caution">
    <text evidence="7">The sequence shown here is derived from an EMBL/GenBank/DDBJ whole genome shotgun (WGS) entry which is preliminary data.</text>
</comment>
<dbReference type="InterPro" id="IPR013328">
    <property type="entry name" value="6PGD_dom2"/>
</dbReference>
<dbReference type="SUPFAM" id="SSF48179">
    <property type="entry name" value="6-phosphogluconate dehydrogenase C-terminal domain-like"/>
    <property type="match status" value="1"/>
</dbReference>
<evidence type="ECO:0000256" key="2">
    <source>
        <dbReference type="ARBA" id="ARBA00022857"/>
    </source>
</evidence>
<dbReference type="PANTHER" id="PTHR43765">
    <property type="entry name" value="2-DEHYDROPANTOATE 2-REDUCTASE-RELATED"/>
    <property type="match status" value="1"/>
</dbReference>
<evidence type="ECO:0000313" key="8">
    <source>
        <dbReference type="Proteomes" id="UP000308705"/>
    </source>
</evidence>
<evidence type="ECO:0000256" key="4">
    <source>
        <dbReference type="SAM" id="MobiDB-lite"/>
    </source>
</evidence>
<dbReference type="InterPro" id="IPR013752">
    <property type="entry name" value="KPA_reductase"/>
</dbReference>
<dbReference type="InterPro" id="IPR008927">
    <property type="entry name" value="6-PGluconate_DH-like_C_sf"/>
</dbReference>
<keyword evidence="3" id="KW-0560">Oxidoreductase</keyword>
<accession>A0A4U3M956</accession>
<dbReference type="PANTHER" id="PTHR43765:SF2">
    <property type="entry name" value="2-DEHYDROPANTOATE 2-REDUCTASE"/>
    <property type="match status" value="1"/>
</dbReference>
<evidence type="ECO:0000259" key="6">
    <source>
        <dbReference type="Pfam" id="PF08546"/>
    </source>
</evidence>
<dbReference type="Pfam" id="PF08546">
    <property type="entry name" value="ApbA_C"/>
    <property type="match status" value="1"/>
</dbReference>
<dbReference type="Gene3D" id="3.40.50.720">
    <property type="entry name" value="NAD(P)-binding Rossmann-like Domain"/>
    <property type="match status" value="1"/>
</dbReference>
<gene>
    <name evidence="7" type="ORF">FDA94_27205</name>
</gene>
<dbReference type="RefSeq" id="WP_137249913.1">
    <property type="nucleotide sequence ID" value="NZ_SZQA01000030.1"/>
</dbReference>
<comment type="similarity">
    <text evidence="1">Belongs to the ketopantoate reductase family.</text>
</comment>
<proteinExistence type="inferred from homology"/>
<dbReference type="AlphaFoldDB" id="A0A4U3M956"/>
<dbReference type="OrthoDB" id="9796561at2"/>
<keyword evidence="2" id="KW-0521">NADP</keyword>
<keyword evidence="8" id="KW-1185">Reference proteome</keyword>
<dbReference type="GO" id="GO:0008677">
    <property type="term" value="F:2-dehydropantoate 2-reductase activity"/>
    <property type="evidence" value="ECO:0007669"/>
    <property type="project" value="TreeGrafter"/>
</dbReference>
<feature type="domain" description="Ketopantoate reductase C-terminal" evidence="6">
    <location>
        <begin position="179"/>
        <end position="295"/>
    </location>
</feature>
<evidence type="ECO:0000256" key="3">
    <source>
        <dbReference type="ARBA" id="ARBA00023002"/>
    </source>
</evidence>
<dbReference type="Pfam" id="PF02558">
    <property type="entry name" value="ApbA"/>
    <property type="match status" value="1"/>
</dbReference>
<dbReference type="EMBL" id="SZQA01000030">
    <property type="protein sequence ID" value="TKK85110.1"/>
    <property type="molecule type" value="Genomic_DNA"/>
</dbReference>
<dbReference type="SUPFAM" id="SSF51735">
    <property type="entry name" value="NAD(P)-binding Rossmann-fold domains"/>
    <property type="match status" value="1"/>
</dbReference>
<dbReference type="InterPro" id="IPR036291">
    <property type="entry name" value="NAD(P)-bd_dom_sf"/>
</dbReference>
<evidence type="ECO:0000256" key="1">
    <source>
        <dbReference type="ARBA" id="ARBA00007870"/>
    </source>
</evidence>
<dbReference type="InterPro" id="IPR050838">
    <property type="entry name" value="Ketopantoate_reductase"/>
</dbReference>
<dbReference type="Gene3D" id="1.10.1040.10">
    <property type="entry name" value="N-(1-d-carboxylethyl)-l-norvaline Dehydrogenase, domain 2"/>
    <property type="match status" value="1"/>
</dbReference>
<feature type="domain" description="Ketopantoate reductase N-terminal" evidence="5">
    <location>
        <begin position="4"/>
        <end position="139"/>
    </location>
</feature>
<evidence type="ECO:0000259" key="5">
    <source>
        <dbReference type="Pfam" id="PF02558"/>
    </source>
</evidence>
<protein>
    <submittedName>
        <fullName evidence="7">Ketopantoate reductase family protein</fullName>
    </submittedName>
</protein>
<dbReference type="InterPro" id="IPR013332">
    <property type="entry name" value="KPR_N"/>
</dbReference>
<dbReference type="GO" id="GO:0050661">
    <property type="term" value="F:NADP binding"/>
    <property type="evidence" value="ECO:0007669"/>
    <property type="project" value="TreeGrafter"/>
</dbReference>
<organism evidence="7 8">
    <name type="scientific">Herbidospora galbida</name>
    <dbReference type="NCBI Taxonomy" id="2575442"/>
    <lineage>
        <taxon>Bacteria</taxon>
        <taxon>Bacillati</taxon>
        <taxon>Actinomycetota</taxon>
        <taxon>Actinomycetes</taxon>
        <taxon>Streptosporangiales</taxon>
        <taxon>Streptosporangiaceae</taxon>
        <taxon>Herbidospora</taxon>
    </lineage>
</organism>
<evidence type="ECO:0000313" key="7">
    <source>
        <dbReference type="EMBL" id="TKK85110.1"/>
    </source>
</evidence>
<dbReference type="GO" id="GO:0005737">
    <property type="term" value="C:cytoplasm"/>
    <property type="evidence" value="ECO:0007669"/>
    <property type="project" value="TreeGrafter"/>
</dbReference>
<reference evidence="7 8" key="1">
    <citation type="submission" date="2019-04" db="EMBL/GenBank/DDBJ databases">
        <title>Herbidospora sp. NEAU-GS14.nov., a novel actinomycete isolated from soil.</title>
        <authorList>
            <person name="Han L."/>
        </authorList>
    </citation>
    <scope>NUCLEOTIDE SEQUENCE [LARGE SCALE GENOMIC DNA]</scope>
    <source>
        <strain evidence="7 8">NEAU-GS14</strain>
    </source>
</reference>
<dbReference type="Proteomes" id="UP000308705">
    <property type="component" value="Unassembled WGS sequence"/>
</dbReference>
<feature type="region of interest" description="Disordered" evidence="4">
    <location>
        <begin position="298"/>
        <end position="319"/>
    </location>
</feature>
<name>A0A4U3M956_9ACTN</name>